<reference evidence="2" key="1">
    <citation type="submission" date="2022-06" db="EMBL/GenBank/DDBJ databases">
        <title>A novel DMS-producing enzyme.</title>
        <authorList>
            <person name="Zhang Y."/>
        </authorList>
    </citation>
    <scope>NUCLEOTIDE SEQUENCE</scope>
    <source>
        <strain evidence="2">RT37</strain>
    </source>
</reference>
<evidence type="ECO:0000313" key="2">
    <source>
        <dbReference type="EMBL" id="XBO72928.1"/>
    </source>
</evidence>
<dbReference type="InterPro" id="IPR038530">
    <property type="entry name" value="NiFe-hyd_HybE_sf"/>
</dbReference>
<evidence type="ECO:0000256" key="1">
    <source>
        <dbReference type="ARBA" id="ARBA00006532"/>
    </source>
</evidence>
<dbReference type="EMBL" id="CP098827">
    <property type="protein sequence ID" value="XBO72928.1"/>
    <property type="molecule type" value="Genomic_DNA"/>
</dbReference>
<protein>
    <submittedName>
        <fullName evidence="2">[NiFe]-hydrogenase assembly chaperone HybE</fullName>
    </submittedName>
</protein>
<organism evidence="2">
    <name type="scientific">Halomonas sp. RT37</name>
    <dbReference type="NCBI Taxonomy" id="2950872"/>
    <lineage>
        <taxon>Bacteria</taxon>
        <taxon>Pseudomonadati</taxon>
        <taxon>Pseudomonadota</taxon>
        <taxon>Gammaproteobacteria</taxon>
        <taxon>Oceanospirillales</taxon>
        <taxon>Halomonadaceae</taxon>
        <taxon>Halomonas</taxon>
    </lineage>
</organism>
<dbReference type="AlphaFoldDB" id="A0AAU7KQ47"/>
<gene>
    <name evidence="2" type="primary">hybE</name>
    <name evidence="2" type="ORF">NFG58_09610</name>
</gene>
<comment type="similarity">
    <text evidence="1">Belongs to the HupJ family.</text>
</comment>
<name>A0AAU7KQ47_9GAMM</name>
<accession>A0AAU7KQ47</accession>
<dbReference type="InterPro" id="IPR023994">
    <property type="entry name" value="NiFe-hyd_HybE"/>
</dbReference>
<dbReference type="Pfam" id="PF11939">
    <property type="entry name" value="NiFe-hyd_HybE"/>
    <property type="match status" value="1"/>
</dbReference>
<dbReference type="RefSeq" id="WP_108133582.1">
    <property type="nucleotide sequence ID" value="NZ_CP098827.1"/>
</dbReference>
<proteinExistence type="inferred from homology"/>
<dbReference type="Gene3D" id="3.30.1460.40">
    <property type="entry name" value="[NiFe]-hydrogenase assembly chaperone, HybE"/>
    <property type="match status" value="1"/>
</dbReference>
<sequence length="139" mass="15586">MSALSMEQYRRLERLAREFSDRHLRAFKARPEFHPRLAVDALCFAPCPGRPGWLVGAWLTPCDLSLALVRESAEACDTGTAGPQVLELPRGEFELEPEIMAGDILWRCLLLNDLGDVDDMGEACRLAQRLMDKVMTAPE</sequence>